<evidence type="ECO:0000313" key="3">
    <source>
        <dbReference type="Proteomes" id="UP000747399"/>
    </source>
</evidence>
<dbReference type="InterPro" id="IPR028938">
    <property type="entry name" value="Rsf1-like"/>
</dbReference>
<feature type="compositionally biased region" description="Basic and acidic residues" evidence="1">
    <location>
        <begin position="385"/>
        <end position="399"/>
    </location>
</feature>
<feature type="region of interest" description="Disordered" evidence="1">
    <location>
        <begin position="1"/>
        <end position="84"/>
    </location>
</feature>
<evidence type="ECO:0008006" key="4">
    <source>
        <dbReference type="Google" id="ProtNLM"/>
    </source>
</evidence>
<sequence length="808" mass="87608">MARGRKTTQATQSEDQDGDSIDELKANSDSGDNDSGLHSNSWSSNTLASSMSAKASSRSSQESDDGVSQTSESDETPQLQTEEEATEALRSCWQFASVVQCARVFAKPLQLRPFSADQLESSILKPEESQGFLAELVFKLLRPDADAPYVECDAARQWEAMLHDKLHRQWRNYFPRNLLSRRGFMELTALQRVHLLYALCEWRAHECPAVREVIRSLADDSDTAGPLRQRPIGEDSRGRRYYFFSGTGFEDAFLFRETPPRATGKGGRDASAEADAAEWCTECTTLEEVQELSHRMGTSRNRNERALHAALEEILPKLTASMEARRKAEERAVLYESMPKKRSDRLHKLQQMKEEEDAAKKARTEEEKRKREEEAKERERRRKEKEKEERLKEMEDARRKFLGLAASPPAGPSREERMRLREERRGSEEPLRMRSASREHLGPKSAAGGTEVTGEERRGSLEAAGSGAARGTGGRGIDGAKQQQRDEKEADGRGQKTPEGGKLGAGGEALNGVRISRSGRLVRRPRGFDSDGDENQHAPRHRPIAQDNPPGASNDEGPRQGAIQRSPAQDPHRASKRIKTEPAGTATLGREVAAPLLPDVSTSEPPLGVPAAKPLLPELSAEPLPPGPSSVTLPPMSSSAELVSAEPVSAEPVSAEPVSAEPVSAGGVSAEPVSAEPVSAGGVSAEPVSAEPVSAGGVSAEPVSAEPVLAGGVSAEPVSAEPVLAEPVLAEPVLAGGVSAEPGPVAKRLLPVRKRSRYEHGEGWSPVGAAVARGVRTADFFRPRIKIGVLTQVRDGIYFEGKRKSAVV</sequence>
<gene>
    <name evidence="2" type="ORF">Vafri_9931</name>
</gene>
<accession>A0A8J4F047</accession>
<dbReference type="AlphaFoldDB" id="A0A8J4F047"/>
<dbReference type="GO" id="GO:0006355">
    <property type="term" value="P:regulation of DNA-templated transcription"/>
    <property type="evidence" value="ECO:0007669"/>
    <property type="project" value="InterPro"/>
</dbReference>
<evidence type="ECO:0000256" key="1">
    <source>
        <dbReference type="SAM" id="MobiDB-lite"/>
    </source>
</evidence>
<comment type="caution">
    <text evidence="2">The sequence shown here is derived from an EMBL/GenBank/DDBJ whole genome shotgun (WGS) entry which is preliminary data.</text>
</comment>
<protein>
    <recommendedName>
        <fullName evidence="4">WHIM1 domain-containing protein</fullName>
    </recommendedName>
</protein>
<evidence type="ECO:0000313" key="2">
    <source>
        <dbReference type="EMBL" id="GIL54370.1"/>
    </source>
</evidence>
<feature type="compositionally biased region" description="Low complexity" evidence="1">
    <location>
        <begin position="610"/>
        <end position="622"/>
    </location>
</feature>
<name>A0A8J4F047_9CHLO</name>
<reference evidence="2" key="1">
    <citation type="journal article" date="2021" name="Proc. Natl. Acad. Sci. U.S.A.">
        <title>Three genomes in the algal genus Volvox reveal the fate of a haploid sex-determining region after a transition to homothallism.</title>
        <authorList>
            <person name="Yamamoto K."/>
            <person name="Hamaji T."/>
            <person name="Kawai-Toyooka H."/>
            <person name="Matsuzaki R."/>
            <person name="Takahashi F."/>
            <person name="Nishimura Y."/>
            <person name="Kawachi M."/>
            <person name="Noguchi H."/>
            <person name="Minakuchi Y."/>
            <person name="Umen J.G."/>
            <person name="Toyoda A."/>
            <person name="Nozaki H."/>
        </authorList>
    </citation>
    <scope>NUCLEOTIDE SEQUENCE</scope>
    <source>
        <strain evidence="2">NIES-3780</strain>
    </source>
</reference>
<feature type="region of interest" description="Disordered" evidence="1">
    <location>
        <begin position="334"/>
        <end position="699"/>
    </location>
</feature>
<feature type="compositionally biased region" description="Basic and acidic residues" evidence="1">
    <location>
        <begin position="358"/>
        <end position="378"/>
    </location>
</feature>
<feature type="compositionally biased region" description="Basic and acidic residues" evidence="1">
    <location>
        <begin position="526"/>
        <end position="537"/>
    </location>
</feature>
<dbReference type="PANTHER" id="PTHR14296:SF3">
    <property type="entry name" value="DIKAR, ISOFORM F"/>
    <property type="match status" value="1"/>
</dbReference>
<feature type="compositionally biased region" description="Polar residues" evidence="1">
    <location>
        <begin position="66"/>
        <end position="80"/>
    </location>
</feature>
<keyword evidence="3" id="KW-1185">Reference proteome</keyword>
<proteinExistence type="predicted"/>
<feature type="compositionally biased region" description="Basic and acidic residues" evidence="1">
    <location>
        <begin position="483"/>
        <end position="496"/>
    </location>
</feature>
<dbReference type="GO" id="GO:0031213">
    <property type="term" value="C:RSF complex"/>
    <property type="evidence" value="ECO:0007669"/>
    <property type="project" value="InterPro"/>
</dbReference>
<dbReference type="Proteomes" id="UP000747399">
    <property type="component" value="Unassembled WGS sequence"/>
</dbReference>
<feature type="compositionally biased region" description="Basic and acidic residues" evidence="1">
    <location>
        <begin position="413"/>
        <end position="442"/>
    </location>
</feature>
<feature type="compositionally biased region" description="Low complexity" evidence="1">
    <location>
        <begin position="39"/>
        <end position="60"/>
    </location>
</feature>
<organism evidence="2 3">
    <name type="scientific">Volvox africanus</name>
    <dbReference type="NCBI Taxonomy" id="51714"/>
    <lineage>
        <taxon>Eukaryota</taxon>
        <taxon>Viridiplantae</taxon>
        <taxon>Chlorophyta</taxon>
        <taxon>core chlorophytes</taxon>
        <taxon>Chlorophyceae</taxon>
        <taxon>CS clade</taxon>
        <taxon>Chlamydomonadales</taxon>
        <taxon>Volvocaceae</taxon>
        <taxon>Volvox</taxon>
    </lineage>
</organism>
<dbReference type="PANTHER" id="PTHR14296">
    <property type="entry name" value="REMODELING AND SPACING FACTOR 1"/>
    <property type="match status" value="1"/>
</dbReference>
<dbReference type="EMBL" id="BNCO01000017">
    <property type="protein sequence ID" value="GIL54370.1"/>
    <property type="molecule type" value="Genomic_DNA"/>
</dbReference>
<feature type="compositionally biased region" description="Gly residues" evidence="1">
    <location>
        <begin position="468"/>
        <end position="477"/>
    </location>
</feature>
<feature type="compositionally biased region" description="Polar residues" evidence="1">
    <location>
        <begin position="631"/>
        <end position="641"/>
    </location>
</feature>